<accession>A0A8X6PSJ2</accession>
<dbReference type="AlphaFoldDB" id="A0A8X6PSJ2"/>
<dbReference type="Proteomes" id="UP000887013">
    <property type="component" value="Unassembled WGS sequence"/>
</dbReference>
<dbReference type="EMBL" id="BMAW01071690">
    <property type="protein sequence ID" value="GFT79209.1"/>
    <property type="molecule type" value="Genomic_DNA"/>
</dbReference>
<keyword evidence="2" id="KW-1185">Reference proteome</keyword>
<gene>
    <name evidence="1" type="ORF">NPIL_618501</name>
</gene>
<reference evidence="1" key="1">
    <citation type="submission" date="2020-08" db="EMBL/GenBank/DDBJ databases">
        <title>Multicomponent nature underlies the extraordinary mechanical properties of spider dragline silk.</title>
        <authorList>
            <person name="Kono N."/>
            <person name="Nakamura H."/>
            <person name="Mori M."/>
            <person name="Yoshida Y."/>
            <person name="Ohtoshi R."/>
            <person name="Malay A.D."/>
            <person name="Moran D.A.P."/>
            <person name="Tomita M."/>
            <person name="Numata K."/>
            <person name="Arakawa K."/>
        </authorList>
    </citation>
    <scope>NUCLEOTIDE SEQUENCE</scope>
</reference>
<name>A0A8X6PSJ2_NEPPI</name>
<protein>
    <submittedName>
        <fullName evidence="1">Uncharacterized protein</fullName>
    </submittedName>
</protein>
<evidence type="ECO:0000313" key="2">
    <source>
        <dbReference type="Proteomes" id="UP000887013"/>
    </source>
</evidence>
<sequence length="135" mass="15543">METPLWYKLFSLRIFPSPYCYPSDVSESAGLGSNRRLLEIDFVFMNFPRVRRTALDQVSSTPSKRTDFKCCPFYTKISTTVRNFLSVIRAQIHYLQKTLSVPGPRILPLSCPDFTIAVYSFHTHSLSGHLLFMLL</sequence>
<evidence type="ECO:0000313" key="1">
    <source>
        <dbReference type="EMBL" id="GFT79209.1"/>
    </source>
</evidence>
<proteinExistence type="predicted"/>
<comment type="caution">
    <text evidence="1">The sequence shown here is derived from an EMBL/GenBank/DDBJ whole genome shotgun (WGS) entry which is preliminary data.</text>
</comment>
<organism evidence="1 2">
    <name type="scientific">Nephila pilipes</name>
    <name type="common">Giant wood spider</name>
    <name type="synonym">Nephila maculata</name>
    <dbReference type="NCBI Taxonomy" id="299642"/>
    <lineage>
        <taxon>Eukaryota</taxon>
        <taxon>Metazoa</taxon>
        <taxon>Ecdysozoa</taxon>
        <taxon>Arthropoda</taxon>
        <taxon>Chelicerata</taxon>
        <taxon>Arachnida</taxon>
        <taxon>Araneae</taxon>
        <taxon>Araneomorphae</taxon>
        <taxon>Entelegynae</taxon>
        <taxon>Araneoidea</taxon>
        <taxon>Nephilidae</taxon>
        <taxon>Nephila</taxon>
    </lineage>
</organism>